<keyword evidence="3" id="KW-0677">Repeat</keyword>
<evidence type="ECO:0000256" key="3">
    <source>
        <dbReference type="ARBA" id="ARBA00022737"/>
    </source>
</evidence>
<proteinExistence type="predicted"/>
<dbReference type="GeneTree" id="ENSGT00940000153417"/>
<dbReference type="InterPro" id="IPR011990">
    <property type="entry name" value="TPR-like_helical_dom_sf"/>
</dbReference>
<feature type="transmembrane region" description="Helical" evidence="6">
    <location>
        <begin position="45"/>
        <end position="70"/>
    </location>
</feature>
<evidence type="ECO:0000256" key="4">
    <source>
        <dbReference type="ARBA" id="ARBA00023069"/>
    </source>
</evidence>
<keyword evidence="4" id="KW-0969">Cilium</keyword>
<reference evidence="7" key="2">
    <citation type="submission" date="2025-09" db="UniProtKB">
        <authorList>
            <consortium name="Ensembl"/>
        </authorList>
    </citation>
    <scope>IDENTIFICATION</scope>
</reference>
<dbReference type="AlphaFoldDB" id="A0A8C8H5U9"/>
<evidence type="ECO:0000256" key="5">
    <source>
        <dbReference type="ARBA" id="ARBA00023273"/>
    </source>
</evidence>
<keyword evidence="8" id="KW-1185">Reference proteome</keyword>
<evidence type="ECO:0000313" key="7">
    <source>
        <dbReference type="Ensembl" id="ENSOTSP00005058144.2"/>
    </source>
</evidence>
<dbReference type="Ensembl" id="ENSOTST00005063284.2">
    <property type="protein sequence ID" value="ENSOTSP00005058144.2"/>
    <property type="gene ID" value="ENSOTSG00005028019.2"/>
</dbReference>
<dbReference type="PANTHER" id="PTHR15722:SF2">
    <property type="entry name" value="INTRAFLAGELLAR TRANSPORT PROTEIN 172 HOMOLOG"/>
    <property type="match status" value="1"/>
</dbReference>
<comment type="subcellular location">
    <subcellularLocation>
        <location evidence="1">Cell projection</location>
        <location evidence="1">Cilium</location>
    </subcellularLocation>
</comment>
<protein>
    <submittedName>
        <fullName evidence="7">Uncharacterized protein</fullName>
    </submittedName>
</protein>
<evidence type="ECO:0000256" key="2">
    <source>
        <dbReference type="ARBA" id="ARBA00022574"/>
    </source>
</evidence>
<sequence>MIHMGNLVGKNRGDLCVCYNIDSPEKATMSPLRVREGGPASTNNVILLNMFLLVFFVALSCCVLSLRIVLLCDSRVCVFLRWKTLSKLSLEARQLHIPERSAQLGAPHTLRLLNETNNIVDQYVRIVGGDGTEFYQVKARLAMLDKNYKLAELYYMEQVLEMYQELHMWDDCIAEAKLNNLRHSYYQWLMETNQHEKVGEVKEGEEDFMGVVNLYLKVGLPVKAARFGHEELVSNSDILSRIAAALIKGEFYERGGDLFEKIRNHQRVLDCYHKGHTFRKVVELARVSFPTDVVKLEEDWVDYLVQQKQMDAAINHYIEAGCSSKTIEAAVGARQWKAVHILELQEDRSGGKYYLKIAQYYASSQECEIRGQSDGEGQAMQM</sequence>
<keyword evidence="5" id="KW-0966">Cell projection</keyword>
<keyword evidence="6" id="KW-0472">Membrane</keyword>
<dbReference type="GO" id="GO:0030992">
    <property type="term" value="C:intraciliary transport particle B"/>
    <property type="evidence" value="ECO:0007669"/>
    <property type="project" value="TreeGrafter"/>
</dbReference>
<dbReference type="PANTHER" id="PTHR15722">
    <property type="entry name" value="IFT140/172-RELATED"/>
    <property type="match status" value="1"/>
</dbReference>
<name>A0A8C8H5U9_ONCTS</name>
<keyword evidence="6" id="KW-1133">Transmembrane helix</keyword>
<organism evidence="7 8">
    <name type="scientific">Oncorhynchus tshawytscha</name>
    <name type="common">Chinook salmon</name>
    <name type="synonym">Salmo tshawytscha</name>
    <dbReference type="NCBI Taxonomy" id="74940"/>
    <lineage>
        <taxon>Eukaryota</taxon>
        <taxon>Metazoa</taxon>
        <taxon>Chordata</taxon>
        <taxon>Craniata</taxon>
        <taxon>Vertebrata</taxon>
        <taxon>Euteleostomi</taxon>
        <taxon>Actinopterygii</taxon>
        <taxon>Neopterygii</taxon>
        <taxon>Teleostei</taxon>
        <taxon>Protacanthopterygii</taxon>
        <taxon>Salmoniformes</taxon>
        <taxon>Salmonidae</taxon>
        <taxon>Salmoninae</taxon>
        <taxon>Oncorhynchus</taxon>
    </lineage>
</organism>
<dbReference type="Proteomes" id="UP000694402">
    <property type="component" value="Unassembled WGS sequence"/>
</dbReference>
<dbReference type="GO" id="GO:0036064">
    <property type="term" value="C:ciliary basal body"/>
    <property type="evidence" value="ECO:0007669"/>
    <property type="project" value="TreeGrafter"/>
</dbReference>
<keyword evidence="6" id="KW-0812">Transmembrane</keyword>
<dbReference type="GO" id="GO:0005930">
    <property type="term" value="C:axoneme"/>
    <property type="evidence" value="ECO:0007669"/>
    <property type="project" value="TreeGrafter"/>
</dbReference>
<dbReference type="SUPFAM" id="SSF48452">
    <property type="entry name" value="TPR-like"/>
    <property type="match status" value="1"/>
</dbReference>
<evidence type="ECO:0000256" key="6">
    <source>
        <dbReference type="SAM" id="Phobius"/>
    </source>
</evidence>
<accession>A0A8C8H5U9</accession>
<evidence type="ECO:0000256" key="1">
    <source>
        <dbReference type="ARBA" id="ARBA00004138"/>
    </source>
</evidence>
<dbReference type="GO" id="GO:0042073">
    <property type="term" value="P:intraciliary transport"/>
    <property type="evidence" value="ECO:0007669"/>
    <property type="project" value="TreeGrafter"/>
</dbReference>
<evidence type="ECO:0000313" key="8">
    <source>
        <dbReference type="Proteomes" id="UP000694402"/>
    </source>
</evidence>
<reference evidence="7" key="1">
    <citation type="submission" date="2025-08" db="UniProtKB">
        <authorList>
            <consortium name="Ensembl"/>
        </authorList>
    </citation>
    <scope>IDENTIFICATION</scope>
</reference>
<keyword evidence="2" id="KW-0853">WD repeat</keyword>